<protein>
    <submittedName>
        <fullName evidence="1">Uncharacterized protein</fullName>
    </submittedName>
</protein>
<organism evidence="1 2">
    <name type="scientific">Streblomastix strix</name>
    <dbReference type="NCBI Taxonomy" id="222440"/>
    <lineage>
        <taxon>Eukaryota</taxon>
        <taxon>Metamonada</taxon>
        <taxon>Preaxostyla</taxon>
        <taxon>Oxymonadida</taxon>
        <taxon>Streblomastigidae</taxon>
        <taxon>Streblomastix</taxon>
    </lineage>
</organism>
<comment type="caution">
    <text evidence="1">The sequence shown here is derived from an EMBL/GenBank/DDBJ whole genome shotgun (WGS) entry which is preliminary data.</text>
</comment>
<evidence type="ECO:0000313" key="2">
    <source>
        <dbReference type="Proteomes" id="UP000324800"/>
    </source>
</evidence>
<dbReference type="Proteomes" id="UP000324800">
    <property type="component" value="Unassembled WGS sequence"/>
</dbReference>
<name>A0A5J4WCK5_9EUKA</name>
<sequence length="178" mass="21334">MVRFNKIYLYLIYHDIRFQESIEQFSPPEEMVFVQDLSTIRSILSELSRIICEHLYDAYSSAFRKELLQLFEEETLHQVFTDIRQLEENGPLSVHQMWVYDGSLIDIFNNVANYAYDIGSSHWKNDDIRSIRSIYYLRIIKQRHEVFLRISLAPKSEFIQLKKRLDDVELDGDNQFLD</sequence>
<proteinExistence type="predicted"/>
<dbReference type="AlphaFoldDB" id="A0A5J4WCK5"/>
<gene>
    <name evidence="1" type="ORF">EZS28_012365</name>
</gene>
<dbReference type="EMBL" id="SNRW01002655">
    <property type="protein sequence ID" value="KAA6392109.1"/>
    <property type="molecule type" value="Genomic_DNA"/>
</dbReference>
<accession>A0A5J4WCK5</accession>
<evidence type="ECO:0000313" key="1">
    <source>
        <dbReference type="EMBL" id="KAA6392109.1"/>
    </source>
</evidence>
<reference evidence="1 2" key="1">
    <citation type="submission" date="2019-03" db="EMBL/GenBank/DDBJ databases">
        <title>Single cell metagenomics reveals metabolic interactions within the superorganism composed of flagellate Streblomastix strix and complex community of Bacteroidetes bacteria on its surface.</title>
        <authorList>
            <person name="Treitli S.C."/>
            <person name="Kolisko M."/>
            <person name="Husnik F."/>
            <person name="Keeling P."/>
            <person name="Hampl V."/>
        </authorList>
    </citation>
    <scope>NUCLEOTIDE SEQUENCE [LARGE SCALE GENOMIC DNA]</scope>
    <source>
        <strain evidence="1">ST1C</strain>
    </source>
</reference>